<reference evidence="1 2" key="1">
    <citation type="submission" date="2023-03" db="EMBL/GenBank/DDBJ databases">
        <authorList>
            <person name="Pearce D."/>
        </authorList>
    </citation>
    <scope>NUCLEOTIDE SEQUENCE [LARGE SCALE GENOMIC DNA]</scope>
    <source>
        <strain evidence="1">Msz</strain>
    </source>
</reference>
<name>A0ABN8WZP8_9GAMM</name>
<sequence>MSFRFTSWAACWSSSGSDAGGNLFGELRRAEAVAELDHPEAVDPQVENVDGDGCEARP</sequence>
<organism evidence="1 2">
    <name type="scientific">Methylocaldum szegediense</name>
    <dbReference type="NCBI Taxonomy" id="73780"/>
    <lineage>
        <taxon>Bacteria</taxon>
        <taxon>Pseudomonadati</taxon>
        <taxon>Pseudomonadota</taxon>
        <taxon>Gammaproteobacteria</taxon>
        <taxon>Methylococcales</taxon>
        <taxon>Methylococcaceae</taxon>
        <taxon>Methylocaldum</taxon>
    </lineage>
</organism>
<dbReference type="Proteomes" id="UP001162030">
    <property type="component" value="Chromosome"/>
</dbReference>
<protein>
    <submittedName>
        <fullName evidence="1">Uncharacterized protein</fullName>
    </submittedName>
</protein>
<proteinExistence type="predicted"/>
<dbReference type="EMBL" id="OX458333">
    <property type="protein sequence ID" value="CAI8731557.1"/>
    <property type="molecule type" value="Genomic_DNA"/>
</dbReference>
<gene>
    <name evidence="1" type="ORF">MSZNOR_0290</name>
</gene>
<evidence type="ECO:0000313" key="1">
    <source>
        <dbReference type="EMBL" id="CAI8731557.1"/>
    </source>
</evidence>
<accession>A0ABN8WZP8</accession>
<evidence type="ECO:0000313" key="2">
    <source>
        <dbReference type="Proteomes" id="UP001162030"/>
    </source>
</evidence>
<keyword evidence="2" id="KW-1185">Reference proteome</keyword>